<dbReference type="OrthoDB" id="1655752at2"/>
<keyword evidence="1" id="KW-0472">Membrane</keyword>
<accession>A0A1Y4SZW8</accession>
<evidence type="ECO:0000313" key="3">
    <source>
        <dbReference type="Proteomes" id="UP000195305"/>
    </source>
</evidence>
<dbReference type="EMBL" id="NFLJ01000016">
    <property type="protein sequence ID" value="OUQ34482.1"/>
    <property type="molecule type" value="Genomic_DNA"/>
</dbReference>
<comment type="caution">
    <text evidence="2">The sequence shown here is derived from an EMBL/GenBank/DDBJ whole genome shotgun (WGS) entry which is preliminary data.</text>
</comment>
<evidence type="ECO:0000313" key="2">
    <source>
        <dbReference type="EMBL" id="OUQ34482.1"/>
    </source>
</evidence>
<feature type="transmembrane region" description="Helical" evidence="1">
    <location>
        <begin position="55"/>
        <end position="78"/>
    </location>
</feature>
<name>A0A1Y4SZW8_9FIRM</name>
<evidence type="ECO:0008006" key="4">
    <source>
        <dbReference type="Google" id="ProtNLM"/>
    </source>
</evidence>
<dbReference type="Proteomes" id="UP000195305">
    <property type="component" value="Unassembled WGS sequence"/>
</dbReference>
<protein>
    <recommendedName>
        <fullName evidence="4">Isoprenylcysteine carboxyl methyltransferase</fullName>
    </recommendedName>
</protein>
<reference evidence="2 3" key="1">
    <citation type="journal article" date="2018" name="BMC Genomics">
        <title>Whole genome sequencing and function prediction of 133 gut anaerobes isolated from chicken caecum in pure cultures.</title>
        <authorList>
            <person name="Medvecky M."/>
            <person name="Cejkova D."/>
            <person name="Polansky O."/>
            <person name="Karasova D."/>
            <person name="Kubasova T."/>
            <person name="Cizek A."/>
            <person name="Rychlik I."/>
        </authorList>
    </citation>
    <scope>NUCLEOTIDE SEQUENCE [LARGE SCALE GENOMIC DNA]</scope>
    <source>
        <strain evidence="2 3">An13</strain>
    </source>
</reference>
<dbReference type="AlphaFoldDB" id="A0A1Y4SZW8"/>
<feature type="transmembrane region" description="Helical" evidence="1">
    <location>
        <begin position="106"/>
        <end position="132"/>
    </location>
</feature>
<keyword evidence="1" id="KW-0812">Transmembrane</keyword>
<dbReference type="Gene3D" id="1.20.120.1630">
    <property type="match status" value="1"/>
</dbReference>
<keyword evidence="3" id="KW-1185">Reference proteome</keyword>
<proteinExistence type="predicted"/>
<keyword evidence="1" id="KW-1133">Transmembrane helix</keyword>
<gene>
    <name evidence="2" type="ORF">B5E75_06655</name>
</gene>
<sequence length="180" mass="21422">MDIVLIVAAFILYFLYDKNQIQLHQKWLQPSFFLGSFLLAVGIIYAYIQSWHQNVNYVFVVIAIVFFIFLIYVLFFALPFSDTYVEENIHKVCQTGCYALCRHPGFWLLAGMMISLSLSVMTWHMWIVALIVNIGNFMYICYQDKVSFPCQFEDYNEYKKEVPFLLFTYQSIRKCIDTWR</sequence>
<dbReference type="RefSeq" id="WP_087357984.1">
    <property type="nucleotide sequence ID" value="NZ_NFLJ01000016.1"/>
</dbReference>
<organism evidence="2 3">
    <name type="scientific">Massilimicrobiota timonensis</name>
    <dbReference type="NCBI Taxonomy" id="1776392"/>
    <lineage>
        <taxon>Bacteria</taxon>
        <taxon>Bacillati</taxon>
        <taxon>Bacillota</taxon>
        <taxon>Erysipelotrichia</taxon>
        <taxon>Erysipelotrichales</taxon>
        <taxon>Erysipelotrichaceae</taxon>
        <taxon>Massilimicrobiota</taxon>
    </lineage>
</organism>
<feature type="transmembrane region" description="Helical" evidence="1">
    <location>
        <begin position="27"/>
        <end position="48"/>
    </location>
</feature>
<evidence type="ECO:0000256" key="1">
    <source>
        <dbReference type="SAM" id="Phobius"/>
    </source>
</evidence>